<sequence length="102" mass="11456">MLGVLSLAYQTLDWRTVAIGVPAIVVLVHFLSWLIDPHGIRKIPGPLNSSREADGHRCVARNEKANREGWIEEETRGSKTSILRESQKRDFEALNAAIEGRH</sequence>
<keyword evidence="3" id="KW-1185">Reference proteome</keyword>
<reference evidence="2 3" key="1">
    <citation type="submission" date="2020-01" db="EMBL/GenBank/DDBJ databases">
        <authorList>
            <person name="Gupta K D."/>
        </authorList>
    </citation>
    <scope>NUCLEOTIDE SEQUENCE [LARGE SCALE GENOMIC DNA]</scope>
</reference>
<comment type="caution">
    <text evidence="2">The sequence shown here is derived from an EMBL/GenBank/DDBJ whole genome shotgun (WGS) entry which is preliminary data.</text>
</comment>
<dbReference type="OrthoDB" id="1470350at2759"/>
<evidence type="ECO:0000256" key="1">
    <source>
        <dbReference type="SAM" id="Phobius"/>
    </source>
</evidence>
<keyword evidence="1" id="KW-0812">Transmembrane</keyword>
<dbReference type="EMBL" id="CACVBS010000045">
    <property type="protein sequence ID" value="CAA7264530.1"/>
    <property type="molecule type" value="Genomic_DNA"/>
</dbReference>
<keyword evidence="1" id="KW-1133">Transmembrane helix</keyword>
<evidence type="ECO:0000313" key="3">
    <source>
        <dbReference type="Proteomes" id="UP000467700"/>
    </source>
</evidence>
<proteinExistence type="predicted"/>
<accession>A0A8S0WC00</accession>
<evidence type="ECO:0000313" key="2">
    <source>
        <dbReference type="EMBL" id="CAA7264530.1"/>
    </source>
</evidence>
<keyword evidence="1" id="KW-0472">Membrane</keyword>
<dbReference type="Proteomes" id="UP000467700">
    <property type="component" value="Unassembled WGS sequence"/>
</dbReference>
<organism evidence="2 3">
    <name type="scientific">Cyclocybe aegerita</name>
    <name type="common">Black poplar mushroom</name>
    <name type="synonym">Agrocybe aegerita</name>
    <dbReference type="NCBI Taxonomy" id="1973307"/>
    <lineage>
        <taxon>Eukaryota</taxon>
        <taxon>Fungi</taxon>
        <taxon>Dikarya</taxon>
        <taxon>Basidiomycota</taxon>
        <taxon>Agaricomycotina</taxon>
        <taxon>Agaricomycetes</taxon>
        <taxon>Agaricomycetidae</taxon>
        <taxon>Agaricales</taxon>
        <taxon>Agaricineae</taxon>
        <taxon>Bolbitiaceae</taxon>
        <taxon>Cyclocybe</taxon>
    </lineage>
</organism>
<name>A0A8S0WC00_CYCAE</name>
<protein>
    <submittedName>
        <fullName evidence="2">Uncharacterized protein</fullName>
    </submittedName>
</protein>
<dbReference type="AlphaFoldDB" id="A0A8S0WC00"/>
<gene>
    <name evidence="2" type="ORF">AAE3_LOCUS6837</name>
</gene>
<feature type="transmembrane region" description="Helical" evidence="1">
    <location>
        <begin position="12"/>
        <end position="35"/>
    </location>
</feature>